<protein>
    <submittedName>
        <fullName evidence="1">Uncharacterized protein</fullName>
    </submittedName>
</protein>
<evidence type="ECO:0000313" key="1">
    <source>
        <dbReference type="EMBL" id="KAJ7706599.1"/>
    </source>
</evidence>
<dbReference type="Proteomes" id="UP001215598">
    <property type="component" value="Unassembled WGS sequence"/>
</dbReference>
<organism evidence="1 2">
    <name type="scientific">Mycena metata</name>
    <dbReference type="NCBI Taxonomy" id="1033252"/>
    <lineage>
        <taxon>Eukaryota</taxon>
        <taxon>Fungi</taxon>
        <taxon>Dikarya</taxon>
        <taxon>Basidiomycota</taxon>
        <taxon>Agaricomycotina</taxon>
        <taxon>Agaricomycetes</taxon>
        <taxon>Agaricomycetidae</taxon>
        <taxon>Agaricales</taxon>
        <taxon>Marasmiineae</taxon>
        <taxon>Mycenaceae</taxon>
        <taxon>Mycena</taxon>
    </lineage>
</organism>
<name>A0AAD7GW79_9AGAR</name>
<dbReference type="AlphaFoldDB" id="A0AAD7GW79"/>
<comment type="caution">
    <text evidence="1">The sequence shown here is derived from an EMBL/GenBank/DDBJ whole genome shotgun (WGS) entry which is preliminary data.</text>
</comment>
<proteinExistence type="predicted"/>
<reference evidence="1" key="1">
    <citation type="submission" date="2023-03" db="EMBL/GenBank/DDBJ databases">
        <title>Massive genome expansion in bonnet fungi (Mycena s.s.) driven by repeated elements and novel gene families across ecological guilds.</title>
        <authorList>
            <consortium name="Lawrence Berkeley National Laboratory"/>
            <person name="Harder C.B."/>
            <person name="Miyauchi S."/>
            <person name="Viragh M."/>
            <person name="Kuo A."/>
            <person name="Thoen E."/>
            <person name="Andreopoulos B."/>
            <person name="Lu D."/>
            <person name="Skrede I."/>
            <person name="Drula E."/>
            <person name="Henrissat B."/>
            <person name="Morin E."/>
            <person name="Kohler A."/>
            <person name="Barry K."/>
            <person name="LaButti K."/>
            <person name="Morin E."/>
            <person name="Salamov A."/>
            <person name="Lipzen A."/>
            <person name="Mereny Z."/>
            <person name="Hegedus B."/>
            <person name="Baldrian P."/>
            <person name="Stursova M."/>
            <person name="Weitz H."/>
            <person name="Taylor A."/>
            <person name="Grigoriev I.V."/>
            <person name="Nagy L.G."/>
            <person name="Martin F."/>
            <person name="Kauserud H."/>
        </authorList>
    </citation>
    <scope>NUCLEOTIDE SEQUENCE</scope>
    <source>
        <strain evidence="1">CBHHK182m</strain>
    </source>
</reference>
<dbReference type="EMBL" id="JARKIB010000456">
    <property type="protein sequence ID" value="KAJ7706599.1"/>
    <property type="molecule type" value="Genomic_DNA"/>
</dbReference>
<gene>
    <name evidence="1" type="ORF">B0H16DRAFT_1746864</name>
</gene>
<sequence length="128" mass="13965">MRHPTLLPRLFSRSFLLGPGALQLAHKGHRRVRDIPPNEQLRLHATESLGSFSISFSLLSLVQLCPLPLKALHAMHIRTMSVGPNGRSVCHVVTAAASAPRPACSLVRAWQTAALHALEPTLDELDSQ</sequence>
<keyword evidence="2" id="KW-1185">Reference proteome</keyword>
<evidence type="ECO:0000313" key="2">
    <source>
        <dbReference type="Proteomes" id="UP001215598"/>
    </source>
</evidence>
<accession>A0AAD7GW79</accession>